<reference evidence="1" key="1">
    <citation type="submission" date="2018-11" db="EMBL/GenBank/DDBJ databases">
        <authorList>
            <person name="Alioto T."/>
            <person name="Alioto T."/>
        </authorList>
    </citation>
    <scope>NUCLEOTIDE SEQUENCE</scope>
</reference>
<evidence type="ECO:0000313" key="2">
    <source>
        <dbReference type="Proteomes" id="UP000596742"/>
    </source>
</evidence>
<dbReference type="InterPro" id="IPR010620">
    <property type="entry name" value="SBBP_repeat"/>
</dbReference>
<gene>
    <name evidence="1" type="ORF">MGAL_10B035775</name>
</gene>
<dbReference type="Gene3D" id="2.120.10.30">
    <property type="entry name" value="TolB, C-terminal domain"/>
    <property type="match status" value="1"/>
</dbReference>
<keyword evidence="2" id="KW-1185">Reference proteome</keyword>
<comment type="caution">
    <text evidence="1">The sequence shown here is derived from an EMBL/GenBank/DDBJ whole genome shotgun (WGS) entry which is preliminary data.</text>
</comment>
<dbReference type="Proteomes" id="UP000596742">
    <property type="component" value="Unassembled WGS sequence"/>
</dbReference>
<dbReference type="Pfam" id="PF06739">
    <property type="entry name" value="SBBP"/>
    <property type="match status" value="1"/>
</dbReference>
<organism evidence="1 2">
    <name type="scientific">Mytilus galloprovincialis</name>
    <name type="common">Mediterranean mussel</name>
    <dbReference type="NCBI Taxonomy" id="29158"/>
    <lineage>
        <taxon>Eukaryota</taxon>
        <taxon>Metazoa</taxon>
        <taxon>Spiralia</taxon>
        <taxon>Lophotrochozoa</taxon>
        <taxon>Mollusca</taxon>
        <taxon>Bivalvia</taxon>
        <taxon>Autobranchia</taxon>
        <taxon>Pteriomorphia</taxon>
        <taxon>Mytilida</taxon>
        <taxon>Mytiloidea</taxon>
        <taxon>Mytilidae</taxon>
        <taxon>Mytilinae</taxon>
        <taxon>Mytilus</taxon>
    </lineage>
</organism>
<dbReference type="SUPFAM" id="SSF63829">
    <property type="entry name" value="Calcium-dependent phosphotriesterase"/>
    <property type="match status" value="1"/>
</dbReference>
<accession>A0A8B6DWB2</accession>
<dbReference type="OrthoDB" id="6119439at2759"/>
<evidence type="ECO:0008006" key="3">
    <source>
        <dbReference type="Google" id="ProtNLM"/>
    </source>
</evidence>
<dbReference type="InterPro" id="IPR011042">
    <property type="entry name" value="6-blade_b-propeller_TolB-like"/>
</dbReference>
<protein>
    <recommendedName>
        <fullName evidence="3">SMP-30/Gluconolactonase/LRE-like region domain-containing protein</fullName>
    </recommendedName>
</protein>
<evidence type="ECO:0000313" key="1">
    <source>
        <dbReference type="EMBL" id="VDI25499.1"/>
    </source>
</evidence>
<dbReference type="EMBL" id="UYJE01004160">
    <property type="protein sequence ID" value="VDI25499.1"/>
    <property type="molecule type" value="Genomic_DNA"/>
</dbReference>
<proteinExistence type="predicted"/>
<dbReference type="AlphaFoldDB" id="A0A8B6DWB2"/>
<sequence>MVVIDHLNKLEEKIKFDLASSKKHVVMKFTDEINTFSSYKSVSANWQSVLNVFIEQGSDQQCLMEVNRIGSKMTILEKDMDETIKKMKEMTINLNGKLLQALAVEKYPLDITQVYRTQVAISTYRSNKILFVDISEMKLIRKLDFSDLPVYGLCYADGNSFIISDGSTLTWVRSKGEIIKQKPTRGNSFYVSTSDMKDCIYGDGDNSVSCVVGNRTKFTYTNEQLSSPRGIGIDFEGNIYIAGWSSKNIHQITDDGNLIRTIPIDTFGIRRPWTIRFAPNINKFVVTCSFSGKVVLCETS</sequence>
<name>A0A8B6DWB2_MYTGA</name>